<keyword evidence="1" id="KW-0472">Membrane</keyword>
<evidence type="ECO:0000256" key="1">
    <source>
        <dbReference type="SAM" id="Phobius"/>
    </source>
</evidence>
<organism evidence="2 3">
    <name type="scientific">Coregonus suidteri</name>
    <dbReference type="NCBI Taxonomy" id="861788"/>
    <lineage>
        <taxon>Eukaryota</taxon>
        <taxon>Metazoa</taxon>
        <taxon>Chordata</taxon>
        <taxon>Craniata</taxon>
        <taxon>Vertebrata</taxon>
        <taxon>Euteleostomi</taxon>
        <taxon>Actinopterygii</taxon>
        <taxon>Neopterygii</taxon>
        <taxon>Teleostei</taxon>
        <taxon>Protacanthopterygii</taxon>
        <taxon>Salmoniformes</taxon>
        <taxon>Salmonidae</taxon>
        <taxon>Coregoninae</taxon>
        <taxon>Coregonus</taxon>
    </lineage>
</organism>
<accession>A0AAN8QV04</accession>
<protein>
    <submittedName>
        <fullName evidence="2">Uncharacterized protein</fullName>
    </submittedName>
</protein>
<reference evidence="2 3" key="1">
    <citation type="submission" date="2021-04" db="EMBL/GenBank/DDBJ databases">
        <authorList>
            <person name="De Guttry C."/>
            <person name="Zahm M."/>
            <person name="Klopp C."/>
            <person name="Cabau C."/>
            <person name="Louis A."/>
            <person name="Berthelot C."/>
            <person name="Parey E."/>
            <person name="Roest Crollius H."/>
            <person name="Montfort J."/>
            <person name="Robinson-Rechavi M."/>
            <person name="Bucao C."/>
            <person name="Bouchez O."/>
            <person name="Gislard M."/>
            <person name="Lluch J."/>
            <person name="Milhes M."/>
            <person name="Lampietro C."/>
            <person name="Lopez Roques C."/>
            <person name="Donnadieu C."/>
            <person name="Braasch I."/>
            <person name="Desvignes T."/>
            <person name="Postlethwait J."/>
            <person name="Bobe J."/>
            <person name="Wedekind C."/>
            <person name="Guiguen Y."/>
        </authorList>
    </citation>
    <scope>NUCLEOTIDE SEQUENCE [LARGE SCALE GENOMIC DNA]</scope>
    <source>
        <strain evidence="2">Cs_M1</strain>
        <tissue evidence="2">Blood</tissue>
    </source>
</reference>
<comment type="caution">
    <text evidence="2">The sequence shown here is derived from an EMBL/GenBank/DDBJ whole genome shotgun (WGS) entry which is preliminary data.</text>
</comment>
<name>A0AAN8QV04_9TELE</name>
<keyword evidence="1" id="KW-0812">Transmembrane</keyword>
<keyword evidence="1" id="KW-1133">Transmembrane helix</keyword>
<sequence length="76" mass="8548">MQNSYDELKSFSCLLGILAGVQIGVGVIAYVRSDEVGKQLAEFYATVMHSMWPKRPWYGGYPVHLPHNGWPDPLPQ</sequence>
<evidence type="ECO:0000313" key="3">
    <source>
        <dbReference type="Proteomes" id="UP001356427"/>
    </source>
</evidence>
<evidence type="ECO:0000313" key="2">
    <source>
        <dbReference type="EMBL" id="KAK6311823.1"/>
    </source>
</evidence>
<gene>
    <name evidence="2" type="ORF">J4Q44_G00174870</name>
</gene>
<keyword evidence="3" id="KW-1185">Reference proteome</keyword>
<proteinExistence type="predicted"/>
<feature type="transmembrane region" description="Helical" evidence="1">
    <location>
        <begin position="12"/>
        <end position="31"/>
    </location>
</feature>
<dbReference type="AlphaFoldDB" id="A0AAN8QV04"/>
<dbReference type="EMBL" id="JAGTTL010000015">
    <property type="protein sequence ID" value="KAK6311823.1"/>
    <property type="molecule type" value="Genomic_DNA"/>
</dbReference>
<dbReference type="Proteomes" id="UP001356427">
    <property type="component" value="Unassembled WGS sequence"/>
</dbReference>